<dbReference type="Pfam" id="PF21477">
    <property type="entry name" value="FERM_C_FAK1"/>
    <property type="match status" value="1"/>
</dbReference>
<dbReference type="InterPro" id="IPR049385">
    <property type="entry name" value="FAK1-like_FERM_C"/>
</dbReference>
<dbReference type="Gene3D" id="2.30.29.30">
    <property type="entry name" value="Pleckstrin-homology domain (PH domain)/Phosphotyrosine-binding domain (PTB)"/>
    <property type="match status" value="1"/>
</dbReference>
<proteinExistence type="predicted"/>
<feature type="binding site" evidence="18">
    <location>
        <position position="480"/>
    </location>
    <ligand>
        <name>ATP</name>
        <dbReference type="ChEBI" id="CHEBI:30616"/>
    </ligand>
</feature>
<dbReference type="InterPro" id="IPR029071">
    <property type="entry name" value="Ubiquitin-like_domsf"/>
</dbReference>
<dbReference type="AlphaFoldDB" id="A0A9J7KN61"/>
<feature type="compositionally biased region" description="Pro residues" evidence="20">
    <location>
        <begin position="749"/>
        <end position="760"/>
    </location>
</feature>
<dbReference type="InterPro" id="IPR008266">
    <property type="entry name" value="Tyr_kinase_AS"/>
</dbReference>
<dbReference type="Proteomes" id="UP000001554">
    <property type="component" value="Chromosome 2"/>
</dbReference>
<dbReference type="GO" id="GO:0005925">
    <property type="term" value="C:focal adhesion"/>
    <property type="evidence" value="ECO:0007669"/>
    <property type="project" value="UniProtKB-SubCell"/>
</dbReference>
<feature type="compositionally biased region" description="Polar residues" evidence="20">
    <location>
        <begin position="1005"/>
        <end position="1015"/>
    </location>
</feature>
<dbReference type="SUPFAM" id="SSF47031">
    <property type="entry name" value="Second domain of FERM"/>
    <property type="match status" value="1"/>
</dbReference>
<accession>A0A9J7KN61</accession>
<protein>
    <recommendedName>
        <fullName evidence="5">non-specific protein-tyrosine kinase</fullName>
        <ecNumber evidence="5">2.7.10.2</ecNumber>
    </recommendedName>
</protein>
<sequence>MQYSSQTVAMASERLTLRVFLPNGTFNSVKYNDGTDVKNIIHVVVGRLAAGTREYEACYAMRINHTQSEETYWLNPDMAISEVSDLYWNIHPATEWRFELRIRFIPRSYRDLLERDRVTFFFLYDQVRTDYMNELADTIDQDEAIRLGCLEIRRLFKDMPERALDKKANFEYLEKELGLKRFFPKSVLETVKPKNMRKLIHQNFKDYESMTEEECVFKFFELIFRFHRYDQEKFKCALGKGWSVSVELVIGPDVCISYTTDKGAAPNQLADFAQVHSIKTSLVEPEKKGSLQLEIFGASETLTITTPSLAIAEDMANLVDGYCKLTHNSTTSLITRPNAFHIFQAGKRRLSASRQSLTKYLQKQWQKFLDSRRALPVPPGMNSAPNGRESRKSDASSKKGSLVSGTYLATMTTTDDEDEESDDYAEIVDDDDYSMPATKDYEIARDKIVLGAIIGEGQFGDVHRGVYKSKEEGNLDVAVKTCKMDCTDTVAEKFLEEAYTMKQFDHPHIIRLIGVCTDRPIWIIMELANFGELRSFLQSNKQSLDLATLILYAYQLSTALSYLESKKFVHRDIAARNVLVAAYDSVKLGDFGLSRWVEDQTYYKASKGKLPIKWMAPESINFRRFTTASDVWMFGVCMWEILMLGVKPFQGVKNNDVIGKIENGERLAMPPNCPPNLYNIMTKCWSYEPSNRPLFSHLKEQLRSLVCMYKSQNRSLILHEERMAQDAAMHRDARRMNQLAWGVGYGEDQPPPKPSRPGYPSPRSSMGNLLDQGYPVGMLPSQSNPNLVLDLPPWGNNSMPNHYQPPPANTLHPLHTSWSNPNLAQSPRSSWGPLPPHYQVSNIEGVISPGHYQTPPGLNRLSTGSADGEWNRPLSVEEREAMERLKAEHALQMQELERRMIQQKLEAQQRQCEEDQKWLQSEEVALNPIISPKLERPEQMPGQTNEVEGSQTDGNMPDRSSSPAYADIRKRPLPELPSYQQSPQEANSNEPPPKPARPGLPLSPRTSNAAELSSQSPPPTTPPAEAAPPPTMDLDRTNDHVFDNTTGVVRAVMEMSNKLQYAKADQYVILVKEVGLALKSLLTSVDEVTARIPADLHREIEMAHKVLSSDMANLIEKMKLAQKYSNTTLDQEYKKGMLQSAHILAMDAKNLLDAVDSARIKSHQIGQS</sequence>
<feature type="domain" description="FERM" evidence="22">
    <location>
        <begin position="15"/>
        <end position="330"/>
    </location>
</feature>
<dbReference type="GO" id="GO:0005737">
    <property type="term" value="C:cytoplasm"/>
    <property type="evidence" value="ECO:0007669"/>
    <property type="project" value="UniProtKB-SubCell"/>
</dbReference>
<dbReference type="InterPro" id="IPR001245">
    <property type="entry name" value="Ser-Thr/Tyr_kinase_cat_dom"/>
</dbReference>
<feature type="compositionally biased region" description="Basic and acidic residues" evidence="20">
    <location>
        <begin position="388"/>
        <end position="397"/>
    </location>
</feature>
<dbReference type="InterPro" id="IPR036137">
    <property type="entry name" value="Focal_adhe_kin_target_dom_sf"/>
</dbReference>
<dbReference type="InterPro" id="IPR019749">
    <property type="entry name" value="Band_41_domain"/>
</dbReference>
<dbReference type="InterPro" id="IPR019748">
    <property type="entry name" value="FERM_central"/>
</dbReference>
<dbReference type="Gene3D" id="1.10.510.10">
    <property type="entry name" value="Transferase(Phosphotransferase) domain 1"/>
    <property type="match status" value="1"/>
</dbReference>
<evidence type="ECO:0000256" key="11">
    <source>
        <dbReference type="ARBA" id="ARBA00022777"/>
    </source>
</evidence>
<dbReference type="GO" id="GO:0005886">
    <property type="term" value="C:plasma membrane"/>
    <property type="evidence" value="ECO:0007669"/>
    <property type="project" value="UniProtKB-SubCell"/>
</dbReference>
<keyword evidence="13" id="KW-0965">Cell junction</keyword>
<evidence type="ECO:0000256" key="18">
    <source>
        <dbReference type="PROSITE-ProRule" id="PRU10141"/>
    </source>
</evidence>
<dbReference type="InterPro" id="IPR035963">
    <property type="entry name" value="FERM_2"/>
</dbReference>
<feature type="coiled-coil region" evidence="19">
    <location>
        <begin position="879"/>
        <end position="913"/>
    </location>
</feature>
<dbReference type="FunFam" id="3.30.200.20:FF:000047">
    <property type="entry name" value="focal adhesion kinase 1 isoform X2"/>
    <property type="match status" value="1"/>
</dbReference>
<dbReference type="FunFam" id="2.30.29.30:FF:000058">
    <property type="entry name" value="focal adhesion kinase 1 isoform X1"/>
    <property type="match status" value="1"/>
</dbReference>
<dbReference type="PANTHER" id="PTHR46221:SF9">
    <property type="entry name" value="NON-SPECIFIC PROTEIN-TYROSINE KINASE"/>
    <property type="match status" value="1"/>
</dbReference>
<dbReference type="Pfam" id="PF18038">
    <property type="entry name" value="FERM_N_2"/>
    <property type="match status" value="1"/>
</dbReference>
<dbReference type="PRINTS" id="PR00109">
    <property type="entry name" value="TYRKINASE"/>
</dbReference>
<dbReference type="CDD" id="cd22541">
    <property type="entry name" value="SP5_N"/>
    <property type="match status" value="1"/>
</dbReference>
<dbReference type="InterPro" id="IPR041390">
    <property type="entry name" value="FADK_N"/>
</dbReference>
<dbReference type="InterPro" id="IPR000299">
    <property type="entry name" value="FERM_domain"/>
</dbReference>
<dbReference type="RefSeq" id="XP_035667032.1">
    <property type="nucleotide sequence ID" value="XM_035811139.1"/>
</dbReference>
<keyword evidence="23" id="KW-1185">Reference proteome</keyword>
<evidence type="ECO:0000313" key="24">
    <source>
        <dbReference type="RefSeq" id="XP_035667032.1"/>
    </source>
</evidence>
<feature type="compositionally biased region" description="Polar residues" evidence="20">
    <location>
        <begin position="941"/>
        <end position="963"/>
    </location>
</feature>
<dbReference type="GO" id="GO:0007172">
    <property type="term" value="P:signal complex assembly"/>
    <property type="evidence" value="ECO:0007669"/>
    <property type="project" value="InterPro"/>
</dbReference>
<keyword evidence="19" id="KW-0175">Coiled coil</keyword>
<evidence type="ECO:0000259" key="22">
    <source>
        <dbReference type="PROSITE" id="PS50057"/>
    </source>
</evidence>
<evidence type="ECO:0000256" key="7">
    <source>
        <dbReference type="ARBA" id="ARBA00022490"/>
    </source>
</evidence>
<feature type="region of interest" description="Disordered" evidence="20">
    <location>
        <begin position="929"/>
        <end position="1038"/>
    </location>
</feature>
<evidence type="ECO:0000256" key="3">
    <source>
        <dbReference type="ARBA" id="ARBA00004413"/>
    </source>
</evidence>
<dbReference type="InterPro" id="IPR011009">
    <property type="entry name" value="Kinase-like_dom_sf"/>
</dbReference>
<dbReference type="Gene3D" id="1.20.80.10">
    <property type="match status" value="1"/>
</dbReference>
<evidence type="ECO:0000256" key="17">
    <source>
        <dbReference type="ARBA" id="ARBA00051245"/>
    </source>
</evidence>
<evidence type="ECO:0000259" key="21">
    <source>
        <dbReference type="PROSITE" id="PS50011"/>
    </source>
</evidence>
<comment type="catalytic activity">
    <reaction evidence="17">
        <text>L-tyrosyl-[protein] + ATP = O-phospho-L-tyrosyl-[protein] + ADP + H(+)</text>
        <dbReference type="Rhea" id="RHEA:10596"/>
        <dbReference type="Rhea" id="RHEA-COMP:10136"/>
        <dbReference type="Rhea" id="RHEA-COMP:20101"/>
        <dbReference type="ChEBI" id="CHEBI:15378"/>
        <dbReference type="ChEBI" id="CHEBI:30616"/>
        <dbReference type="ChEBI" id="CHEBI:46858"/>
        <dbReference type="ChEBI" id="CHEBI:61978"/>
        <dbReference type="ChEBI" id="CHEBI:456216"/>
        <dbReference type="EC" id="2.7.10.2"/>
    </reaction>
</comment>
<feature type="region of interest" description="Disordered" evidence="20">
    <location>
        <begin position="372"/>
        <end position="401"/>
    </location>
</feature>
<gene>
    <name evidence="24 25" type="primary">LOC118409818</name>
</gene>
<dbReference type="Pfam" id="PF03623">
    <property type="entry name" value="Focal_AT"/>
    <property type="match status" value="1"/>
</dbReference>
<evidence type="ECO:0000256" key="5">
    <source>
        <dbReference type="ARBA" id="ARBA00011903"/>
    </source>
</evidence>
<dbReference type="FunFam" id="1.10.510.10:FF:000039">
    <property type="entry name" value="Focal adhesion kinase, isoform D"/>
    <property type="match status" value="1"/>
</dbReference>
<dbReference type="PROSITE" id="PS00109">
    <property type="entry name" value="PROTEIN_KINASE_TYR"/>
    <property type="match status" value="1"/>
</dbReference>
<evidence type="ECO:0000256" key="2">
    <source>
        <dbReference type="ARBA" id="ARBA00004316"/>
    </source>
</evidence>
<dbReference type="InterPro" id="IPR011993">
    <property type="entry name" value="PH-like_dom_sf"/>
</dbReference>
<dbReference type="KEGG" id="bfo:118409818"/>
<name>A0A9J7KN61_BRAFL</name>
<dbReference type="Gene3D" id="3.10.20.90">
    <property type="entry name" value="Phosphatidylinositol 3-kinase Catalytic Subunit, Chain A, domain 1"/>
    <property type="match status" value="1"/>
</dbReference>
<dbReference type="PROSITE" id="PS00107">
    <property type="entry name" value="PROTEIN_KINASE_ATP"/>
    <property type="match status" value="1"/>
</dbReference>
<reference evidence="23" key="1">
    <citation type="journal article" date="2020" name="Nat. Ecol. Evol.">
        <title>Deeply conserved synteny resolves early events in vertebrate evolution.</title>
        <authorList>
            <person name="Simakov O."/>
            <person name="Marletaz F."/>
            <person name="Yue J.X."/>
            <person name="O'Connell B."/>
            <person name="Jenkins J."/>
            <person name="Brandt A."/>
            <person name="Calef R."/>
            <person name="Tung C.H."/>
            <person name="Huang T.K."/>
            <person name="Schmutz J."/>
            <person name="Satoh N."/>
            <person name="Yu J.K."/>
            <person name="Putnam N.H."/>
            <person name="Green R.E."/>
            <person name="Rokhsar D.S."/>
        </authorList>
    </citation>
    <scope>NUCLEOTIDE SEQUENCE [LARGE SCALE GENOMIC DNA]</scope>
    <source>
        <strain evidence="23">S238N-H82</strain>
    </source>
</reference>
<dbReference type="GO" id="GO:0042995">
    <property type="term" value="C:cell projection"/>
    <property type="evidence" value="ECO:0007669"/>
    <property type="project" value="UniProtKB-SubCell"/>
</dbReference>
<evidence type="ECO:0000256" key="15">
    <source>
        <dbReference type="ARBA" id="ARBA00023137"/>
    </source>
</evidence>
<evidence type="ECO:0000256" key="10">
    <source>
        <dbReference type="ARBA" id="ARBA00022741"/>
    </source>
</evidence>
<dbReference type="SMART" id="SM00295">
    <property type="entry name" value="B41"/>
    <property type="match status" value="1"/>
</dbReference>
<keyword evidence="6" id="KW-1003">Cell membrane</keyword>
<dbReference type="Gene3D" id="1.20.120.330">
    <property type="entry name" value="Nucleotidyltransferases domain 2"/>
    <property type="match status" value="1"/>
</dbReference>
<feature type="region of interest" description="Disordered" evidence="20">
    <location>
        <begin position="743"/>
        <end position="769"/>
    </location>
</feature>
<dbReference type="Gene3D" id="3.30.200.20">
    <property type="entry name" value="Phosphorylase Kinase, domain 1"/>
    <property type="match status" value="1"/>
</dbReference>
<keyword evidence="9" id="KW-0808">Transferase</keyword>
<dbReference type="InterPro" id="IPR005189">
    <property type="entry name" value="Focal_adhesion_kin_target_dom"/>
</dbReference>
<dbReference type="Gene3D" id="1.20.5.540">
    <property type="entry name" value="Single helix bin"/>
    <property type="match status" value="1"/>
</dbReference>
<keyword evidence="10 18" id="KW-0547">Nucleotide-binding</keyword>
<dbReference type="EC" id="2.7.10.2" evidence="5"/>
<evidence type="ECO:0000256" key="9">
    <source>
        <dbReference type="ARBA" id="ARBA00022679"/>
    </source>
</evidence>
<dbReference type="InterPro" id="IPR014352">
    <property type="entry name" value="FERM/acyl-CoA-bd_prot_sf"/>
</dbReference>
<keyword evidence="14" id="KW-0472">Membrane</keyword>
<dbReference type="OrthoDB" id="9976756at2759"/>
<dbReference type="SMART" id="SM00219">
    <property type="entry name" value="TyrKc"/>
    <property type="match status" value="1"/>
</dbReference>
<evidence type="ECO:0000256" key="6">
    <source>
        <dbReference type="ARBA" id="ARBA00022475"/>
    </source>
</evidence>
<dbReference type="InterPro" id="IPR000719">
    <property type="entry name" value="Prot_kinase_dom"/>
</dbReference>
<dbReference type="RefSeq" id="XP_035667033.1">
    <property type="nucleotide sequence ID" value="XM_035811140.1"/>
</dbReference>
<evidence type="ECO:0000256" key="8">
    <source>
        <dbReference type="ARBA" id="ARBA00022553"/>
    </source>
</evidence>
<evidence type="ECO:0000256" key="1">
    <source>
        <dbReference type="ARBA" id="ARBA00004246"/>
    </source>
</evidence>
<dbReference type="GO" id="GO:0004715">
    <property type="term" value="F:non-membrane spanning protein tyrosine kinase activity"/>
    <property type="evidence" value="ECO:0007669"/>
    <property type="project" value="UniProtKB-EC"/>
</dbReference>
<evidence type="ECO:0000256" key="13">
    <source>
        <dbReference type="ARBA" id="ARBA00022949"/>
    </source>
</evidence>
<dbReference type="SUPFAM" id="SSF50729">
    <property type="entry name" value="PH domain-like"/>
    <property type="match status" value="1"/>
</dbReference>
<dbReference type="GO" id="GO:0008284">
    <property type="term" value="P:positive regulation of cell population proliferation"/>
    <property type="evidence" value="ECO:0007669"/>
    <property type="project" value="UniProtKB-ARBA"/>
</dbReference>
<dbReference type="GeneID" id="118409818"/>
<keyword evidence="7" id="KW-0963">Cytoplasm</keyword>
<evidence type="ECO:0000256" key="4">
    <source>
        <dbReference type="ARBA" id="ARBA00004496"/>
    </source>
</evidence>
<dbReference type="InterPro" id="IPR017441">
    <property type="entry name" value="Protein_kinase_ATP_BS"/>
</dbReference>
<dbReference type="PROSITE" id="PS50057">
    <property type="entry name" value="FERM_3"/>
    <property type="match status" value="1"/>
</dbReference>
<dbReference type="CDD" id="cd05056">
    <property type="entry name" value="PTKc_FAK"/>
    <property type="match status" value="1"/>
</dbReference>
<evidence type="ECO:0000313" key="25">
    <source>
        <dbReference type="RefSeq" id="XP_035667033.1"/>
    </source>
</evidence>
<dbReference type="PROSITE" id="PS50011">
    <property type="entry name" value="PROTEIN_KINASE_DOM"/>
    <property type="match status" value="1"/>
</dbReference>
<evidence type="ECO:0000256" key="12">
    <source>
        <dbReference type="ARBA" id="ARBA00022840"/>
    </source>
</evidence>
<dbReference type="GO" id="GO:0005524">
    <property type="term" value="F:ATP binding"/>
    <property type="evidence" value="ECO:0007669"/>
    <property type="project" value="UniProtKB-UniRule"/>
</dbReference>
<evidence type="ECO:0000313" key="23">
    <source>
        <dbReference type="Proteomes" id="UP000001554"/>
    </source>
</evidence>
<dbReference type="CDD" id="cd14473">
    <property type="entry name" value="FERM_B-lobe"/>
    <property type="match status" value="1"/>
</dbReference>
<feature type="domain" description="Protein kinase" evidence="21">
    <location>
        <begin position="448"/>
        <end position="706"/>
    </location>
</feature>
<evidence type="ECO:0000256" key="16">
    <source>
        <dbReference type="ARBA" id="ARBA00023273"/>
    </source>
</evidence>
<dbReference type="Pfam" id="PF07714">
    <property type="entry name" value="PK_Tyr_Ser-Thr"/>
    <property type="match status" value="1"/>
</dbReference>
<dbReference type="SUPFAM" id="SSF56112">
    <property type="entry name" value="Protein kinase-like (PK-like)"/>
    <property type="match status" value="1"/>
</dbReference>
<keyword evidence="11" id="KW-0418">Kinase</keyword>
<evidence type="ECO:0000256" key="19">
    <source>
        <dbReference type="SAM" id="Coils"/>
    </source>
</evidence>
<dbReference type="OMA" id="HCTNTAE"/>
<dbReference type="Pfam" id="PF00373">
    <property type="entry name" value="FERM_M"/>
    <property type="match status" value="1"/>
</dbReference>
<reference evidence="24 25" key="2">
    <citation type="submission" date="2025-04" db="UniProtKB">
        <authorList>
            <consortium name="RefSeq"/>
        </authorList>
    </citation>
    <scope>IDENTIFICATION</scope>
    <source>
        <strain evidence="24 25">S238N-H82</strain>
        <tissue evidence="24 25">Testes</tissue>
    </source>
</reference>
<evidence type="ECO:0000256" key="14">
    <source>
        <dbReference type="ARBA" id="ARBA00023136"/>
    </source>
</evidence>
<keyword evidence="12 18" id="KW-0067">ATP-binding</keyword>
<organism evidence="23 24">
    <name type="scientific">Branchiostoma floridae</name>
    <name type="common">Florida lancelet</name>
    <name type="synonym">Amphioxus</name>
    <dbReference type="NCBI Taxonomy" id="7739"/>
    <lineage>
        <taxon>Eukaryota</taxon>
        <taxon>Metazoa</taxon>
        <taxon>Chordata</taxon>
        <taxon>Cephalochordata</taxon>
        <taxon>Leptocardii</taxon>
        <taxon>Amphioxiformes</taxon>
        <taxon>Branchiostomatidae</taxon>
        <taxon>Branchiostoma</taxon>
    </lineage>
</organism>
<keyword evidence="16" id="KW-0966">Cell projection</keyword>
<evidence type="ECO:0000256" key="20">
    <source>
        <dbReference type="SAM" id="MobiDB-lite"/>
    </source>
</evidence>
<dbReference type="InterPro" id="IPR020635">
    <property type="entry name" value="Tyr_kinase_cat_dom"/>
</dbReference>
<feature type="compositionally biased region" description="Polar residues" evidence="20">
    <location>
        <begin position="978"/>
        <end position="989"/>
    </location>
</feature>
<dbReference type="InterPro" id="IPR041784">
    <property type="entry name" value="FAK1/PYK2_FERM_C"/>
</dbReference>
<keyword evidence="15" id="KW-0829">Tyrosine-protein kinase</keyword>
<dbReference type="FunFam" id="1.20.80.10:FF:000004">
    <property type="entry name" value="Protein-tyrosine kinase 2-beta isoform 1"/>
    <property type="match status" value="1"/>
</dbReference>
<feature type="compositionally biased region" description="Pro residues" evidence="20">
    <location>
        <begin position="1016"/>
        <end position="1031"/>
    </location>
</feature>
<dbReference type="PANTHER" id="PTHR46221">
    <property type="entry name" value="FERM AND PDZ DOMAIN-CONTAINING PROTEIN FAMILY MEMBER"/>
    <property type="match status" value="1"/>
</dbReference>
<comment type="subcellular location">
    <subcellularLocation>
        <location evidence="1">Cell junction</location>
        <location evidence="1">Focal adhesion</location>
    </subcellularLocation>
    <subcellularLocation>
        <location evidence="3">Cell membrane</location>
        <topology evidence="3">Peripheral membrane protein</topology>
        <orientation evidence="3">Cytoplasmic side</orientation>
    </subcellularLocation>
    <subcellularLocation>
        <location evidence="2">Cell projection</location>
    </subcellularLocation>
    <subcellularLocation>
        <location evidence="4">Cytoplasm</location>
    </subcellularLocation>
</comment>
<dbReference type="SUPFAM" id="SSF68993">
    <property type="entry name" value="FAT domain of focal adhesion kinase"/>
    <property type="match status" value="1"/>
</dbReference>
<dbReference type="SUPFAM" id="SSF54236">
    <property type="entry name" value="Ubiquitin-like"/>
    <property type="match status" value="1"/>
</dbReference>
<dbReference type="CDD" id="cd13190">
    <property type="entry name" value="FERM_C_FAK1"/>
    <property type="match status" value="1"/>
</dbReference>
<keyword evidence="8" id="KW-0597">Phosphoprotein</keyword>